<gene>
    <name evidence="2" type="ORF">CHC_T00000954001</name>
</gene>
<dbReference type="EMBL" id="HG001919">
    <property type="protein sequence ID" value="CDF38353.1"/>
    <property type="molecule type" value="Genomic_DNA"/>
</dbReference>
<dbReference type="Gramene" id="CDF38353">
    <property type="protein sequence ID" value="CDF38353"/>
    <property type="gene ID" value="CHC_T00000954001"/>
</dbReference>
<organism evidence="2 3">
    <name type="scientific">Chondrus crispus</name>
    <name type="common">Carrageen Irish moss</name>
    <name type="synonym">Polymorpha crispa</name>
    <dbReference type="NCBI Taxonomy" id="2769"/>
    <lineage>
        <taxon>Eukaryota</taxon>
        <taxon>Rhodophyta</taxon>
        <taxon>Florideophyceae</taxon>
        <taxon>Rhodymeniophycidae</taxon>
        <taxon>Gigartinales</taxon>
        <taxon>Gigartinaceae</taxon>
        <taxon>Chondrus</taxon>
    </lineage>
</organism>
<proteinExistence type="predicted"/>
<feature type="compositionally biased region" description="Pro residues" evidence="1">
    <location>
        <begin position="1"/>
        <end position="11"/>
    </location>
</feature>
<reference evidence="3" key="1">
    <citation type="journal article" date="2013" name="Proc. Natl. Acad. Sci. U.S.A.">
        <title>Genome structure and metabolic features in the red seaweed Chondrus crispus shed light on evolution of the Archaeplastida.</title>
        <authorList>
            <person name="Collen J."/>
            <person name="Porcel B."/>
            <person name="Carre W."/>
            <person name="Ball S.G."/>
            <person name="Chaparro C."/>
            <person name="Tonon T."/>
            <person name="Barbeyron T."/>
            <person name="Michel G."/>
            <person name="Noel B."/>
            <person name="Valentin K."/>
            <person name="Elias M."/>
            <person name="Artiguenave F."/>
            <person name="Arun A."/>
            <person name="Aury J.M."/>
            <person name="Barbosa-Neto J.F."/>
            <person name="Bothwell J.H."/>
            <person name="Bouget F.Y."/>
            <person name="Brillet L."/>
            <person name="Cabello-Hurtado F."/>
            <person name="Capella-Gutierrez S."/>
            <person name="Charrier B."/>
            <person name="Cladiere L."/>
            <person name="Cock J.M."/>
            <person name="Coelho S.M."/>
            <person name="Colleoni C."/>
            <person name="Czjzek M."/>
            <person name="Da Silva C."/>
            <person name="Delage L."/>
            <person name="Denoeud F."/>
            <person name="Deschamps P."/>
            <person name="Dittami S.M."/>
            <person name="Gabaldon T."/>
            <person name="Gachon C.M."/>
            <person name="Groisillier A."/>
            <person name="Herve C."/>
            <person name="Jabbari K."/>
            <person name="Katinka M."/>
            <person name="Kloareg B."/>
            <person name="Kowalczyk N."/>
            <person name="Labadie K."/>
            <person name="Leblanc C."/>
            <person name="Lopez P.J."/>
            <person name="McLachlan D.H."/>
            <person name="Meslet-Cladiere L."/>
            <person name="Moustafa A."/>
            <person name="Nehr Z."/>
            <person name="Nyvall Collen P."/>
            <person name="Panaud O."/>
            <person name="Partensky F."/>
            <person name="Poulain J."/>
            <person name="Rensing S.A."/>
            <person name="Rousvoal S."/>
            <person name="Samson G."/>
            <person name="Symeonidi A."/>
            <person name="Weissenbach J."/>
            <person name="Zambounis A."/>
            <person name="Wincker P."/>
            <person name="Boyen C."/>
        </authorList>
    </citation>
    <scope>NUCLEOTIDE SEQUENCE [LARGE SCALE GENOMIC DNA]</scope>
    <source>
        <strain evidence="3">cv. Stackhouse</strain>
    </source>
</reference>
<protein>
    <submittedName>
        <fullName evidence="2">Uncharacterized protein</fullName>
    </submittedName>
</protein>
<dbReference type="GeneID" id="17325958"/>
<dbReference type="KEGG" id="ccp:CHC_T00000954001"/>
<evidence type="ECO:0000256" key="1">
    <source>
        <dbReference type="SAM" id="MobiDB-lite"/>
    </source>
</evidence>
<keyword evidence="3" id="KW-1185">Reference proteome</keyword>
<accession>R7QKQ1</accession>
<feature type="compositionally biased region" description="Polar residues" evidence="1">
    <location>
        <begin position="12"/>
        <end position="32"/>
    </location>
</feature>
<feature type="region of interest" description="Disordered" evidence="1">
    <location>
        <begin position="1"/>
        <end position="34"/>
    </location>
</feature>
<dbReference type="AlphaFoldDB" id="R7QKQ1"/>
<evidence type="ECO:0000313" key="3">
    <source>
        <dbReference type="Proteomes" id="UP000012073"/>
    </source>
</evidence>
<name>R7QKQ1_CHOCR</name>
<dbReference type="RefSeq" id="XP_005718238.1">
    <property type="nucleotide sequence ID" value="XM_005718181.1"/>
</dbReference>
<sequence>MHSQHPCPPSPTSRITLTPESSPASSSHTTPRCISLKDRPCCVSSPSLSYLQSACLCSVTALLATR</sequence>
<evidence type="ECO:0000313" key="2">
    <source>
        <dbReference type="EMBL" id="CDF38353.1"/>
    </source>
</evidence>
<dbReference type="Proteomes" id="UP000012073">
    <property type="component" value="Unassembled WGS sequence"/>
</dbReference>